<dbReference type="PANTHER" id="PTHR48100">
    <property type="entry name" value="BROAD-SPECIFICITY PHOSPHATASE YOR283W-RELATED"/>
    <property type="match status" value="1"/>
</dbReference>
<evidence type="ECO:0000313" key="3">
    <source>
        <dbReference type="Proteomes" id="UP001583177"/>
    </source>
</evidence>
<dbReference type="Gene3D" id="3.40.50.1240">
    <property type="entry name" value="Phosphoglycerate mutase-like"/>
    <property type="match status" value="1"/>
</dbReference>
<accession>A0ABR3WAV0</accession>
<dbReference type="Pfam" id="PF00300">
    <property type="entry name" value="His_Phos_1"/>
    <property type="match status" value="1"/>
</dbReference>
<evidence type="ECO:0008006" key="4">
    <source>
        <dbReference type="Google" id="ProtNLM"/>
    </source>
</evidence>
<dbReference type="PANTHER" id="PTHR48100:SF44">
    <property type="entry name" value="PHOSPHATASE C1620.13-RELATED"/>
    <property type="match status" value="1"/>
</dbReference>
<gene>
    <name evidence="2" type="ORF">Daus18300_010222</name>
</gene>
<proteinExistence type="predicted"/>
<name>A0ABR3WAV0_9PEZI</name>
<dbReference type="EMBL" id="JAWRVE010000111">
    <property type="protein sequence ID" value="KAL1857582.1"/>
    <property type="molecule type" value="Genomic_DNA"/>
</dbReference>
<dbReference type="Proteomes" id="UP001583177">
    <property type="component" value="Unassembled WGS sequence"/>
</dbReference>
<organism evidence="2 3">
    <name type="scientific">Diaporthe australafricana</name>
    <dbReference type="NCBI Taxonomy" id="127596"/>
    <lineage>
        <taxon>Eukaryota</taxon>
        <taxon>Fungi</taxon>
        <taxon>Dikarya</taxon>
        <taxon>Ascomycota</taxon>
        <taxon>Pezizomycotina</taxon>
        <taxon>Sordariomycetes</taxon>
        <taxon>Sordariomycetidae</taxon>
        <taxon>Diaporthales</taxon>
        <taxon>Diaporthaceae</taxon>
        <taxon>Diaporthe</taxon>
    </lineage>
</organism>
<dbReference type="InterPro" id="IPR013078">
    <property type="entry name" value="His_Pase_superF_clade-1"/>
</dbReference>
<reference evidence="2 3" key="1">
    <citation type="journal article" date="2024" name="IMA Fungus">
        <title>IMA Genome - F19 : A genome assembly and annotation guide to empower mycologists, including annotated draft genome sequences of Ceratocystis pirilliformis, Diaporthe australafricana, Fusarium ophioides, Paecilomyces lecythidis, and Sporothrix stenoceras.</title>
        <authorList>
            <person name="Aylward J."/>
            <person name="Wilson A.M."/>
            <person name="Visagie C.M."/>
            <person name="Spraker J."/>
            <person name="Barnes I."/>
            <person name="Buitendag C."/>
            <person name="Ceriani C."/>
            <person name="Del Mar Angel L."/>
            <person name="du Plessis D."/>
            <person name="Fuchs T."/>
            <person name="Gasser K."/>
            <person name="Kramer D."/>
            <person name="Li W."/>
            <person name="Munsamy K."/>
            <person name="Piso A."/>
            <person name="Price J.L."/>
            <person name="Sonnekus B."/>
            <person name="Thomas C."/>
            <person name="van der Nest A."/>
            <person name="van Dijk A."/>
            <person name="van Heerden A."/>
            <person name="van Vuuren N."/>
            <person name="Yilmaz N."/>
            <person name="Duong T.A."/>
            <person name="van der Merwe N.A."/>
            <person name="Wingfield M.J."/>
            <person name="Wingfield B.D."/>
        </authorList>
    </citation>
    <scope>NUCLEOTIDE SEQUENCE [LARGE SCALE GENOMIC DNA]</scope>
    <source>
        <strain evidence="2 3">CMW 18300</strain>
    </source>
</reference>
<feature type="compositionally biased region" description="Basic and acidic residues" evidence="1">
    <location>
        <begin position="339"/>
        <end position="348"/>
    </location>
</feature>
<dbReference type="InterPro" id="IPR029033">
    <property type="entry name" value="His_PPase_superfam"/>
</dbReference>
<dbReference type="SUPFAM" id="SSF53254">
    <property type="entry name" value="Phosphoglycerate mutase-like"/>
    <property type="match status" value="1"/>
</dbReference>
<feature type="compositionally biased region" description="Basic and acidic residues" evidence="1">
    <location>
        <begin position="378"/>
        <end position="395"/>
    </location>
</feature>
<dbReference type="InterPro" id="IPR050275">
    <property type="entry name" value="PGM_Phosphatase"/>
</dbReference>
<evidence type="ECO:0000256" key="1">
    <source>
        <dbReference type="SAM" id="MobiDB-lite"/>
    </source>
</evidence>
<comment type="caution">
    <text evidence="2">The sequence shown here is derived from an EMBL/GenBank/DDBJ whole genome shotgun (WGS) entry which is preliminary data.</text>
</comment>
<protein>
    <recommendedName>
        <fullName evidence="4">Phosphoglycerate mutase</fullName>
    </recommendedName>
</protein>
<keyword evidence="3" id="KW-1185">Reference proteome</keyword>
<sequence length="395" mass="44370">MTLANPDHMGLNSELLSPCLGCKSSHPEWTYCGHNIQKSITEFNKRNNLRRRVLVYDLRHGEADHNAWKKVFGAEWGMGETYRRKPEFYYNRKKYCIIDPPLTARGCNQAMKANETFRKLRARGFPMPKEAFVSPLYRTKMTFARGLAGIGIPGNCCMVYNLREHKTGNCADILLKEYENSENPQMPPPGDTELETVAQVVERAKSVRREIFCMSKSDCIVRVTHSLLIRHNLASLAADGNATLLNKFMLDEGGIFAYVIEGNVPNKAAAKPLPDTGMESLPAGMEFWRPDMVATNTRPLTAFPNREAPTTPGEVVIQQAAPVQQEKTARASTSQSTERQVREGETKCVRPPTLPHRSRNTMRPNDRPKKVAPGPKKKTQDEVSKAKRGEQGQAK</sequence>
<evidence type="ECO:0000313" key="2">
    <source>
        <dbReference type="EMBL" id="KAL1857582.1"/>
    </source>
</evidence>
<feature type="region of interest" description="Disordered" evidence="1">
    <location>
        <begin position="321"/>
        <end position="395"/>
    </location>
</feature>
<feature type="compositionally biased region" description="Polar residues" evidence="1">
    <location>
        <begin position="321"/>
        <end position="338"/>
    </location>
</feature>